<proteinExistence type="predicted"/>
<comment type="caution">
    <text evidence="2">The sequence shown here is derived from an EMBL/GenBank/DDBJ whole genome shotgun (WGS) entry which is preliminary data.</text>
</comment>
<protein>
    <submittedName>
        <fullName evidence="2">Uncharacterized protein</fullName>
    </submittedName>
</protein>
<organism evidence="2 3">
    <name type="scientific">Ancylostoma ceylanicum</name>
    <dbReference type="NCBI Taxonomy" id="53326"/>
    <lineage>
        <taxon>Eukaryota</taxon>
        <taxon>Metazoa</taxon>
        <taxon>Ecdysozoa</taxon>
        <taxon>Nematoda</taxon>
        <taxon>Chromadorea</taxon>
        <taxon>Rhabditida</taxon>
        <taxon>Rhabditina</taxon>
        <taxon>Rhabditomorpha</taxon>
        <taxon>Strongyloidea</taxon>
        <taxon>Ancylostomatidae</taxon>
        <taxon>Ancylostomatinae</taxon>
        <taxon>Ancylostoma</taxon>
    </lineage>
</organism>
<accession>A0A016SIY8</accession>
<evidence type="ECO:0000256" key="1">
    <source>
        <dbReference type="SAM" id="Phobius"/>
    </source>
</evidence>
<evidence type="ECO:0000313" key="3">
    <source>
        <dbReference type="Proteomes" id="UP000024635"/>
    </source>
</evidence>
<evidence type="ECO:0000313" key="2">
    <source>
        <dbReference type="EMBL" id="EYB90560.1"/>
    </source>
</evidence>
<reference evidence="3" key="1">
    <citation type="journal article" date="2015" name="Nat. Genet.">
        <title>The genome and transcriptome of the zoonotic hookworm Ancylostoma ceylanicum identify infection-specific gene families.</title>
        <authorList>
            <person name="Schwarz E.M."/>
            <person name="Hu Y."/>
            <person name="Antoshechkin I."/>
            <person name="Miller M.M."/>
            <person name="Sternberg P.W."/>
            <person name="Aroian R.V."/>
        </authorList>
    </citation>
    <scope>NUCLEOTIDE SEQUENCE</scope>
    <source>
        <strain evidence="3">HY135</strain>
    </source>
</reference>
<keyword evidence="1" id="KW-1133">Transmembrane helix</keyword>
<dbReference type="AlphaFoldDB" id="A0A016SIY8"/>
<name>A0A016SIY8_9BILA</name>
<keyword evidence="3" id="KW-1185">Reference proteome</keyword>
<dbReference type="Proteomes" id="UP000024635">
    <property type="component" value="Unassembled WGS sequence"/>
</dbReference>
<keyword evidence="1" id="KW-0812">Transmembrane</keyword>
<feature type="transmembrane region" description="Helical" evidence="1">
    <location>
        <begin position="91"/>
        <end position="113"/>
    </location>
</feature>
<keyword evidence="1" id="KW-0472">Membrane</keyword>
<sequence length="114" mass="12966">MIPDVREILKWGTPCGVKLTMLIPVMFFIGAQCRCRNSYDVNFMREYVHLHPICLCRIIHKGLFDRVDLVSGGVVVIISVSKKAVQGSIPAAVHLFAFLFQMLFSFENLFYAIL</sequence>
<gene>
    <name evidence="2" type="primary">Acey_s0218.g2418</name>
    <name evidence="2" type="ORF">Y032_0218g2418</name>
</gene>
<dbReference type="EMBL" id="JARK01001554">
    <property type="protein sequence ID" value="EYB90560.1"/>
    <property type="molecule type" value="Genomic_DNA"/>
</dbReference>